<evidence type="ECO:0000313" key="1">
    <source>
        <dbReference type="EMBL" id="MCW7555533.1"/>
    </source>
</evidence>
<dbReference type="Proteomes" id="UP001209854">
    <property type="component" value="Unassembled WGS sequence"/>
</dbReference>
<evidence type="ECO:0000313" key="2">
    <source>
        <dbReference type="Proteomes" id="UP001209854"/>
    </source>
</evidence>
<dbReference type="RefSeq" id="WP_262565284.1">
    <property type="nucleotide sequence ID" value="NZ_JAPFCC010000001.1"/>
</dbReference>
<comment type="caution">
    <text evidence="1">The sequence shown here is derived from an EMBL/GenBank/DDBJ whole genome shotgun (WGS) entry which is preliminary data.</text>
</comment>
<protein>
    <submittedName>
        <fullName evidence="1">Phage major capsid protein</fullName>
    </submittedName>
</protein>
<organism evidence="1 2">
    <name type="scientific">Endozoicomonas gorgoniicola</name>
    <dbReference type="NCBI Taxonomy" id="1234144"/>
    <lineage>
        <taxon>Bacteria</taxon>
        <taxon>Pseudomonadati</taxon>
        <taxon>Pseudomonadota</taxon>
        <taxon>Gammaproteobacteria</taxon>
        <taxon>Oceanospirillales</taxon>
        <taxon>Endozoicomonadaceae</taxon>
        <taxon>Endozoicomonas</taxon>
    </lineage>
</organism>
<gene>
    <name evidence="1" type="ORF">NX722_23500</name>
</gene>
<reference evidence="1 2" key="1">
    <citation type="submission" date="2022-10" db="EMBL/GenBank/DDBJ databases">
        <title>High-quality genome sequences of two octocoral-associated bacteria, Endozoicomonas euniceicola EF212 and Endozoicomonas gorgoniicola PS125.</title>
        <authorList>
            <person name="Chiou Y.-J."/>
            <person name="Chen Y.-H."/>
        </authorList>
    </citation>
    <scope>NUCLEOTIDE SEQUENCE [LARGE SCALE GENOMIC DNA]</scope>
    <source>
        <strain evidence="1 2">PS125</strain>
    </source>
</reference>
<accession>A0ABT3N1M6</accession>
<proteinExistence type="predicted"/>
<dbReference type="EMBL" id="JAPFCC010000001">
    <property type="protein sequence ID" value="MCW7555533.1"/>
    <property type="molecule type" value="Genomic_DNA"/>
</dbReference>
<dbReference type="NCBIfam" id="NF033394">
    <property type="entry name" value="capsid_maj_Podo"/>
    <property type="match status" value="1"/>
</dbReference>
<keyword evidence="2" id="KW-1185">Reference proteome</keyword>
<sequence length="333" mass="38133">MAVRRHNLPLFAGTEDTEDMFLATMEEVDKDLPNLVKVDHALYNYLKEKRLIREMGTISTNISIPLLAKENSTVKFFTGYDDMDLNPQSATHNAKFLWGHAGGVQMYSHEEMRKNEGESQIIDLTQTKTEQLHTSMNNKVGERIVGAQDCNGRDFMGIGRIMTPGATVGGIDPSHKGFGYWDVQQTFKDDANSTKFALSSEMRKGMRKLRRDCTHNGMSPDVYMCGEDVYDAVLEDLEGKIRMSPKEEQMFEGHEAFAHNNLVYIYDKDLDAKTTWALNFRDKAIEVRVDKKTNFVMTPWQWTNGKVAKHRYCLLYMAVVCRRRNLNGVLKFS</sequence>
<name>A0ABT3N1M6_9GAMM</name>
<dbReference type="InterPro" id="IPR049718">
    <property type="entry name" value="AKO59007-like"/>
</dbReference>